<evidence type="ECO:0000259" key="2">
    <source>
        <dbReference type="Pfam" id="PF13476"/>
    </source>
</evidence>
<dbReference type="EMBL" id="MT141433">
    <property type="protein sequence ID" value="QJA61168.1"/>
    <property type="molecule type" value="Genomic_DNA"/>
</dbReference>
<feature type="coiled-coil region" evidence="1">
    <location>
        <begin position="400"/>
        <end position="427"/>
    </location>
</feature>
<proteinExistence type="predicted"/>
<accession>A0A6M3IV89</accession>
<dbReference type="GO" id="GO:0006302">
    <property type="term" value="P:double-strand break repair"/>
    <property type="evidence" value="ECO:0007669"/>
    <property type="project" value="InterPro"/>
</dbReference>
<keyword evidence="1" id="KW-0175">Coiled coil</keyword>
<sequence>MFQLRYLECHNFFSFENVSIRFTKGMTLITGYDDGGKDSNGSGKSTILNAVCWALFGRTLKGVQGQDVVQWEHKNCKVILILEGGGHVYEITRKLDSLIFKIDKVSISGHHRDIQSSIEDSFKTNYALFIRSTAFSQSQVEFLAASGDADKKRLFKEILSLSRLDRAYERIKTRYETEYSKAERLESELGTNRRQKDNIEEKILKAQESHQSWEEDKATKIKEINTQKNKTPPSAEPLNHELAELAAKVEETVNIQEQVKAIENRMLMLSMEENQYSKEIKHIWDLIEKGTDIGSRCELCGSIVNGKMLGAHKREMEDKITGLKTQREALMKEQIDAKDRLQSLYATKLQNEKISTRINELKTRLMLLEHEWDYYKQTCIAIDSRVVAIEKGANPYEQYLTTFTQERDNLEDTIQSISKQFEETKKNIDTLAFLKFTLSREGVVSHIIEREYSTLVSYANRMLSDISGGKLRVEISPQKELKSGALKEEISISVYVNNNKTPYWGISDGQRQRVNIALLLALNKLCKMKGVNSFDFLLLDEVLDISLAEGGQQDVLLLLKNYMRECHSIILISHKDTFKSSFNSCLSVYRDHLGISHLTR</sequence>
<evidence type="ECO:0000313" key="3">
    <source>
        <dbReference type="EMBL" id="QJA61168.1"/>
    </source>
</evidence>
<organism evidence="3">
    <name type="scientific">viral metagenome</name>
    <dbReference type="NCBI Taxonomy" id="1070528"/>
    <lineage>
        <taxon>unclassified sequences</taxon>
        <taxon>metagenomes</taxon>
        <taxon>organismal metagenomes</taxon>
    </lineage>
</organism>
<dbReference type="CDD" id="cd00267">
    <property type="entry name" value="ABC_ATPase"/>
    <property type="match status" value="1"/>
</dbReference>
<dbReference type="GO" id="GO:0016887">
    <property type="term" value="F:ATP hydrolysis activity"/>
    <property type="evidence" value="ECO:0007669"/>
    <property type="project" value="InterPro"/>
</dbReference>
<dbReference type="InterPro" id="IPR027417">
    <property type="entry name" value="P-loop_NTPase"/>
</dbReference>
<dbReference type="PANTHER" id="PTHR32114:SF2">
    <property type="entry name" value="ABC TRANSPORTER ABCH.3"/>
    <property type="match status" value="1"/>
</dbReference>
<reference evidence="3" key="1">
    <citation type="submission" date="2020-03" db="EMBL/GenBank/DDBJ databases">
        <title>The deep terrestrial virosphere.</title>
        <authorList>
            <person name="Holmfeldt K."/>
            <person name="Nilsson E."/>
            <person name="Simone D."/>
            <person name="Lopez-Fernandez M."/>
            <person name="Wu X."/>
            <person name="de Brujin I."/>
            <person name="Lundin D."/>
            <person name="Andersson A."/>
            <person name="Bertilsson S."/>
            <person name="Dopson M."/>
        </authorList>
    </citation>
    <scope>NUCLEOTIDE SEQUENCE</scope>
    <source>
        <strain evidence="3">MM415B00985</strain>
    </source>
</reference>
<protein>
    <submittedName>
        <fullName evidence="3">Putative ATPase domain containing protein</fullName>
    </submittedName>
</protein>
<dbReference type="InterPro" id="IPR038729">
    <property type="entry name" value="Rad50/SbcC_AAA"/>
</dbReference>
<feature type="coiled-coil region" evidence="1">
    <location>
        <begin position="168"/>
        <end position="216"/>
    </location>
</feature>
<dbReference type="PANTHER" id="PTHR32114">
    <property type="entry name" value="ABC TRANSPORTER ABCH.3"/>
    <property type="match status" value="1"/>
</dbReference>
<evidence type="ECO:0000256" key="1">
    <source>
        <dbReference type="SAM" id="Coils"/>
    </source>
</evidence>
<gene>
    <name evidence="3" type="ORF">MM415B00985_0002</name>
</gene>
<dbReference type="AlphaFoldDB" id="A0A6M3IV89"/>
<name>A0A6M3IV89_9ZZZZ</name>
<dbReference type="SUPFAM" id="SSF52540">
    <property type="entry name" value="P-loop containing nucleoside triphosphate hydrolases"/>
    <property type="match status" value="1"/>
</dbReference>
<dbReference type="Pfam" id="PF13476">
    <property type="entry name" value="AAA_23"/>
    <property type="match status" value="1"/>
</dbReference>
<feature type="domain" description="Rad50/SbcC-type AAA" evidence="2">
    <location>
        <begin position="7"/>
        <end position="229"/>
    </location>
</feature>
<dbReference type="Gene3D" id="3.40.50.300">
    <property type="entry name" value="P-loop containing nucleotide triphosphate hydrolases"/>
    <property type="match status" value="1"/>
</dbReference>
<feature type="coiled-coil region" evidence="1">
    <location>
        <begin position="313"/>
        <end position="371"/>
    </location>
</feature>